<evidence type="ECO:0008006" key="3">
    <source>
        <dbReference type="Google" id="ProtNLM"/>
    </source>
</evidence>
<reference evidence="1" key="1">
    <citation type="submission" date="2023-05" db="EMBL/GenBank/DDBJ databases">
        <title>Comparative genomics of Bacillaceae isolates and their secondary metabolite potential.</title>
        <authorList>
            <person name="Song L."/>
            <person name="Nielsen L.J."/>
            <person name="Mohite O."/>
            <person name="Xu X."/>
            <person name="Weber T."/>
            <person name="Kovacs A.T."/>
        </authorList>
    </citation>
    <scope>NUCLEOTIDE SEQUENCE</scope>
    <source>
        <strain evidence="1">LY1</strain>
    </source>
</reference>
<accession>A0AAX3X0U0</accession>
<proteinExistence type="predicted"/>
<gene>
    <name evidence="1" type="ORF">QNH24_11420</name>
</gene>
<dbReference type="EMBL" id="CP126101">
    <property type="protein sequence ID" value="WHY53810.1"/>
    <property type="molecule type" value="Genomic_DNA"/>
</dbReference>
<dbReference type="Proteomes" id="UP001178322">
    <property type="component" value="Chromosome"/>
</dbReference>
<protein>
    <recommendedName>
        <fullName evidence="3">ArpU family transcriptional regulator</fullName>
    </recommendedName>
</protein>
<sequence length="102" mass="12453">MQFTDGTWTFDTEIIDAVAKNQQRDEQEREMMNALARYAYTRYKQIRDQVNPRKCKYMRIDQVKEQLKSPAKRQRVSNLLNITEEEVYYIVDFVKKYLKYVK</sequence>
<evidence type="ECO:0000313" key="1">
    <source>
        <dbReference type="EMBL" id="WHY53810.1"/>
    </source>
</evidence>
<dbReference type="AlphaFoldDB" id="A0AAX3X0U0"/>
<organism evidence="1 2">
    <name type="scientific">Lysinibacillus pakistanensis</name>
    <dbReference type="NCBI Taxonomy" id="759811"/>
    <lineage>
        <taxon>Bacteria</taxon>
        <taxon>Bacillati</taxon>
        <taxon>Bacillota</taxon>
        <taxon>Bacilli</taxon>
        <taxon>Bacillales</taxon>
        <taxon>Bacillaceae</taxon>
        <taxon>Lysinibacillus</taxon>
    </lineage>
</organism>
<evidence type="ECO:0000313" key="2">
    <source>
        <dbReference type="Proteomes" id="UP001178322"/>
    </source>
</evidence>
<name>A0AAX3X0U0_9BACI</name>
<dbReference type="RefSeq" id="WP_283872271.1">
    <property type="nucleotide sequence ID" value="NZ_CP126101.1"/>
</dbReference>